<sequence length="746" mass="84140">MLQKMVVSLENENERVRGNTVRLERRVQALKMWKMRARLAEERLKEMAESSGILGSSKDGIVSFSALASFEKLLVEKDEKIASLQSRVEGEEEEKEGSETMSVNLRSKLAAERVRVLELEEELLSSREESRKALRELRDAQSDMVRRESEVHYLRHEVETVRRVGTQQREVVMGLRAALFDRDAQIASLTRERTTAERGRRTPAPVRQRQSIFDLLLGREVFNIELARRSEAENLGFGVSRFEMPISSRSSSLIVTGVKEGSQAQGLLLPGRRDPGGEWVQLPQCGVQRKAVEILEAAKGSLKIVAARENGPADIVGRLRSTPVIPDRSHSTLWTTANDASFSPISPHLPSNDVALSSSPRHYKLTLSSPASSPPHTLPLASQIRPQPIGQGKLIEPVSPEHLENPTSNTGRAASSKSNSVDEGLRLRQEELEEEVDAAHGEIDNLKTENQLSAAQNSDLQQKLKTSEREMADLRREVEEVQELLTGLREKLEREKERVGRLEHHNGSLQEKFSEANAERDYEKQRVSHAQEEIVILKLEFEREKSELATELSTVRSRNELLEDEVKSQLAKAEAAQSHASQREALRETEQKEGEKLVQQLTNELQELRESSAKEVSSLQLEVDQLRGQLSTMIPQVEAAGKKETEMKHELRHLRQVASESNKQLTELDKAHRSLKEKMAGIREQAESKTLECESLTLGLKRAEGKLQANKNVSCRQQEEIDNLRRKNNTLLVERVKADEGRSKTE</sequence>
<protein>
    <submittedName>
        <fullName evidence="7">Uncharacterized protein</fullName>
    </submittedName>
</protein>
<keyword evidence="8" id="KW-1185">Reference proteome</keyword>
<gene>
    <name evidence="7" type="ORF">GBAR_LOCUS2443</name>
</gene>
<feature type="region of interest" description="Disordered" evidence="6">
    <location>
        <begin position="572"/>
        <end position="595"/>
    </location>
</feature>
<dbReference type="Gene3D" id="1.10.287.1490">
    <property type="match status" value="1"/>
</dbReference>
<evidence type="ECO:0000256" key="4">
    <source>
        <dbReference type="ARBA" id="ARBA00023212"/>
    </source>
</evidence>
<comment type="caution">
    <text evidence="7">The sequence shown here is derived from an EMBL/GenBank/DDBJ whole genome shotgun (WGS) entry which is preliminary data.</text>
</comment>
<proteinExistence type="predicted"/>
<dbReference type="EMBL" id="CASHTH010000349">
    <property type="protein sequence ID" value="CAI7998451.1"/>
    <property type="molecule type" value="Genomic_DNA"/>
</dbReference>
<name>A0AA35W2X0_GEOBA</name>
<feature type="non-terminal residue" evidence="7">
    <location>
        <position position="746"/>
    </location>
</feature>
<evidence type="ECO:0000313" key="8">
    <source>
        <dbReference type="Proteomes" id="UP001174909"/>
    </source>
</evidence>
<keyword evidence="2" id="KW-0963">Cytoplasm</keyword>
<evidence type="ECO:0000256" key="1">
    <source>
        <dbReference type="ARBA" id="ARBA00004245"/>
    </source>
</evidence>
<dbReference type="GO" id="GO:0005856">
    <property type="term" value="C:cytoskeleton"/>
    <property type="evidence" value="ECO:0007669"/>
    <property type="project" value="UniProtKB-SubCell"/>
</dbReference>
<feature type="coiled-coil region" evidence="5">
    <location>
        <begin position="658"/>
        <end position="685"/>
    </location>
</feature>
<feature type="compositionally biased region" description="Polar residues" evidence="6">
    <location>
        <begin position="405"/>
        <end position="421"/>
    </location>
</feature>
<evidence type="ECO:0000313" key="7">
    <source>
        <dbReference type="EMBL" id="CAI7998451.1"/>
    </source>
</evidence>
<dbReference type="AlphaFoldDB" id="A0AA35W2X0"/>
<evidence type="ECO:0000256" key="6">
    <source>
        <dbReference type="SAM" id="MobiDB-lite"/>
    </source>
</evidence>
<keyword evidence="4" id="KW-0206">Cytoskeleton</keyword>
<reference evidence="7" key="1">
    <citation type="submission" date="2023-03" db="EMBL/GenBank/DDBJ databases">
        <authorList>
            <person name="Steffen K."/>
            <person name="Cardenas P."/>
        </authorList>
    </citation>
    <scope>NUCLEOTIDE SEQUENCE</scope>
</reference>
<dbReference type="PANTHER" id="PTHR18861:SF0">
    <property type="entry name" value="BRUCHPILOT, ISOFORM J"/>
    <property type="match status" value="1"/>
</dbReference>
<evidence type="ECO:0000256" key="5">
    <source>
        <dbReference type="SAM" id="Coils"/>
    </source>
</evidence>
<evidence type="ECO:0000256" key="2">
    <source>
        <dbReference type="ARBA" id="ARBA00022490"/>
    </source>
</evidence>
<evidence type="ECO:0000256" key="3">
    <source>
        <dbReference type="ARBA" id="ARBA00023054"/>
    </source>
</evidence>
<dbReference type="Proteomes" id="UP001174909">
    <property type="component" value="Unassembled WGS sequence"/>
</dbReference>
<feature type="coiled-coil region" evidence="5">
    <location>
        <begin position="6"/>
        <end position="140"/>
    </location>
</feature>
<feature type="compositionally biased region" description="Basic and acidic residues" evidence="6">
    <location>
        <begin position="581"/>
        <end position="595"/>
    </location>
</feature>
<accession>A0AA35W2X0</accession>
<comment type="subcellular location">
    <subcellularLocation>
        <location evidence="1">Cytoplasm</location>
        <location evidence="1">Cytoskeleton</location>
    </subcellularLocation>
</comment>
<dbReference type="PANTHER" id="PTHR18861">
    <property type="entry name" value="ELKS/RAB6-INTERACTING/CAST PROTEIN"/>
    <property type="match status" value="1"/>
</dbReference>
<organism evidence="7 8">
    <name type="scientific">Geodia barretti</name>
    <name type="common">Barrett's horny sponge</name>
    <dbReference type="NCBI Taxonomy" id="519541"/>
    <lineage>
        <taxon>Eukaryota</taxon>
        <taxon>Metazoa</taxon>
        <taxon>Porifera</taxon>
        <taxon>Demospongiae</taxon>
        <taxon>Heteroscleromorpha</taxon>
        <taxon>Tetractinellida</taxon>
        <taxon>Astrophorina</taxon>
        <taxon>Geodiidae</taxon>
        <taxon>Geodia</taxon>
    </lineage>
</organism>
<feature type="region of interest" description="Disordered" evidence="6">
    <location>
        <begin position="399"/>
        <end position="424"/>
    </location>
</feature>
<keyword evidence="3 5" id="KW-0175">Coiled coil</keyword>